<protein>
    <recommendedName>
        <fullName evidence="4">PID domain-containing protein</fullName>
    </recommendedName>
</protein>
<organism evidence="2 3">
    <name type="scientific">Astyanax mexicanus</name>
    <name type="common">Blind cave fish</name>
    <name type="synonym">Astyanax fasciatus mexicanus</name>
    <dbReference type="NCBI Taxonomy" id="7994"/>
    <lineage>
        <taxon>Eukaryota</taxon>
        <taxon>Metazoa</taxon>
        <taxon>Chordata</taxon>
        <taxon>Craniata</taxon>
        <taxon>Vertebrata</taxon>
        <taxon>Euteleostomi</taxon>
        <taxon>Actinopterygii</taxon>
        <taxon>Neopterygii</taxon>
        <taxon>Teleostei</taxon>
        <taxon>Ostariophysi</taxon>
        <taxon>Characiformes</taxon>
        <taxon>Characoidei</taxon>
        <taxon>Acestrorhamphidae</taxon>
        <taxon>Acestrorhamphinae</taxon>
        <taxon>Astyanax</taxon>
    </lineage>
</organism>
<evidence type="ECO:0000313" key="2">
    <source>
        <dbReference type="Ensembl" id="ENSAMXP00005004050.1"/>
    </source>
</evidence>
<evidence type="ECO:0000256" key="1">
    <source>
        <dbReference type="SAM" id="Phobius"/>
    </source>
</evidence>
<name>A0A8B9GVP7_ASTMX</name>
<feature type="transmembrane region" description="Helical" evidence="1">
    <location>
        <begin position="15"/>
        <end position="37"/>
    </location>
</feature>
<keyword evidence="1" id="KW-1133">Transmembrane helix</keyword>
<sequence>MTKHSHDEQEIQYRLTLVGLLVVHPLTTMPMLPWVVAEIRRPRLKQRSFSISPSGISVSSVRCVLDMAGPGRQWDPLQYPVLFEHRPHRVTKLIHNSQDPSYFGCLLRDDRRAACYLFRCQDHHKVHQSSIAA</sequence>
<evidence type="ECO:0000313" key="3">
    <source>
        <dbReference type="Proteomes" id="UP000694621"/>
    </source>
</evidence>
<dbReference type="AlphaFoldDB" id="A0A8B9GVP7"/>
<dbReference type="Proteomes" id="UP000694621">
    <property type="component" value="Unplaced"/>
</dbReference>
<dbReference type="Gene3D" id="2.30.29.30">
    <property type="entry name" value="Pleckstrin-homology domain (PH domain)/Phosphotyrosine-binding domain (PTB)"/>
    <property type="match status" value="1"/>
</dbReference>
<dbReference type="SUPFAM" id="SSF50729">
    <property type="entry name" value="PH domain-like"/>
    <property type="match status" value="1"/>
</dbReference>
<keyword evidence="1" id="KW-0472">Membrane</keyword>
<evidence type="ECO:0008006" key="4">
    <source>
        <dbReference type="Google" id="ProtNLM"/>
    </source>
</evidence>
<accession>A0A8B9GVP7</accession>
<dbReference type="Ensembl" id="ENSAMXT00005004612.1">
    <property type="protein sequence ID" value="ENSAMXP00005004050.1"/>
    <property type="gene ID" value="ENSAMXG00005002500.1"/>
</dbReference>
<reference evidence="2" key="1">
    <citation type="submission" date="2025-08" db="UniProtKB">
        <authorList>
            <consortium name="Ensembl"/>
        </authorList>
    </citation>
    <scope>IDENTIFICATION</scope>
</reference>
<keyword evidence="1" id="KW-0812">Transmembrane</keyword>
<proteinExistence type="predicted"/>
<dbReference type="InterPro" id="IPR011993">
    <property type="entry name" value="PH-like_dom_sf"/>
</dbReference>